<keyword evidence="1" id="KW-0472">Membrane</keyword>
<gene>
    <name evidence="2" type="ORF">G210_4091</name>
</gene>
<keyword evidence="1" id="KW-0812">Transmembrane</keyword>
<keyword evidence="1" id="KW-1133">Transmembrane helix</keyword>
<organism evidence="2 3">
    <name type="scientific">Candida maltosa (strain Xu316)</name>
    <name type="common">Yeast</name>
    <dbReference type="NCBI Taxonomy" id="1245528"/>
    <lineage>
        <taxon>Eukaryota</taxon>
        <taxon>Fungi</taxon>
        <taxon>Dikarya</taxon>
        <taxon>Ascomycota</taxon>
        <taxon>Saccharomycotina</taxon>
        <taxon>Pichiomycetes</taxon>
        <taxon>Debaryomycetaceae</taxon>
        <taxon>Candida/Lodderomyces clade</taxon>
        <taxon>Candida</taxon>
    </lineage>
</organism>
<comment type="caution">
    <text evidence="2">The sequence shown here is derived from an EMBL/GenBank/DDBJ whole genome shotgun (WGS) entry which is preliminary data.</text>
</comment>
<evidence type="ECO:0000256" key="1">
    <source>
        <dbReference type="SAM" id="Phobius"/>
    </source>
</evidence>
<accession>M3JSC9</accession>
<protein>
    <submittedName>
        <fullName evidence="2">Uncharacterized protein</fullName>
    </submittedName>
</protein>
<name>M3JSC9_CANMX</name>
<dbReference type="HOGENOM" id="CLU_1844812_0_0_1"/>
<sequence length="139" mass="15959">MFVINASVLPLCSDTIPTVLSLRCLFSSFVLEFIGLILNIIAVVQCLKAGAMFEIEREHGKVVFRTRVDKYINFFQVTSLVFSVLATVCVFVLLLVCEKALEYIANKVDRRVIKRNRKLTISSESIEEYRHKLDKYYSV</sequence>
<evidence type="ECO:0000313" key="3">
    <source>
        <dbReference type="Proteomes" id="UP000011777"/>
    </source>
</evidence>
<feature type="transmembrane region" description="Helical" evidence="1">
    <location>
        <begin position="71"/>
        <end position="96"/>
    </location>
</feature>
<dbReference type="EMBL" id="AOGT01002358">
    <property type="protein sequence ID" value="EMG45700.1"/>
    <property type="molecule type" value="Genomic_DNA"/>
</dbReference>
<evidence type="ECO:0000313" key="2">
    <source>
        <dbReference type="EMBL" id="EMG45700.1"/>
    </source>
</evidence>
<feature type="transmembrane region" description="Helical" evidence="1">
    <location>
        <begin position="29"/>
        <end position="50"/>
    </location>
</feature>
<reference evidence="2 3" key="1">
    <citation type="submission" date="2013-02" db="EMBL/GenBank/DDBJ databases">
        <title>Genome sequence of Candida maltosa Xu316, a potential industrial strain for xylitol and ethanol production.</title>
        <authorList>
            <person name="Yu J."/>
            <person name="Wang Q."/>
            <person name="Geng X."/>
            <person name="Bao W."/>
            <person name="He P."/>
            <person name="Cai J."/>
        </authorList>
    </citation>
    <scope>NUCLEOTIDE SEQUENCE [LARGE SCALE GENOMIC DNA]</scope>
    <source>
        <strain evidence="3">Xu316</strain>
    </source>
</reference>
<proteinExistence type="predicted"/>
<dbReference type="OrthoDB" id="4008786at2759"/>
<dbReference type="AlphaFoldDB" id="M3JSC9"/>
<dbReference type="Proteomes" id="UP000011777">
    <property type="component" value="Unassembled WGS sequence"/>
</dbReference>
<keyword evidence="3" id="KW-1185">Reference proteome</keyword>